<dbReference type="RefSeq" id="WP_179922602.1">
    <property type="nucleotide sequence ID" value="NZ_CP058909.1"/>
</dbReference>
<keyword evidence="2" id="KW-1185">Reference proteome</keyword>
<dbReference type="InterPro" id="IPR036388">
    <property type="entry name" value="WH-like_DNA-bd_sf"/>
</dbReference>
<dbReference type="OrthoDB" id="285635at2157"/>
<dbReference type="InterPro" id="IPR036390">
    <property type="entry name" value="WH_DNA-bd_sf"/>
</dbReference>
<evidence type="ECO:0000313" key="1">
    <source>
        <dbReference type="EMBL" id="QLH82134.1"/>
    </source>
</evidence>
<dbReference type="Gene3D" id="1.10.10.10">
    <property type="entry name" value="Winged helix-like DNA-binding domain superfamily/Winged helix DNA-binding domain"/>
    <property type="match status" value="1"/>
</dbReference>
<name>A0A7D5TU97_9EURY</name>
<dbReference type="Proteomes" id="UP000509346">
    <property type="component" value="Chromosome"/>
</dbReference>
<dbReference type="SUPFAM" id="SSF46785">
    <property type="entry name" value="Winged helix' DNA-binding domain"/>
    <property type="match status" value="1"/>
</dbReference>
<accession>A0A7D5TU97</accession>
<evidence type="ECO:0000313" key="2">
    <source>
        <dbReference type="Proteomes" id="UP000509346"/>
    </source>
</evidence>
<dbReference type="EMBL" id="CP058909">
    <property type="protein sequence ID" value="QLH82134.1"/>
    <property type="molecule type" value="Genomic_DNA"/>
</dbReference>
<reference evidence="1 2" key="1">
    <citation type="submission" date="2020-07" db="EMBL/GenBank/DDBJ databases">
        <title>Halosimplex litoreum sp. nov. and Halosimplex rubrum sp. nov., isolated from different salt environments.</title>
        <authorList>
            <person name="Cui H."/>
        </authorList>
    </citation>
    <scope>NUCLEOTIDE SEQUENCE [LARGE SCALE GENOMIC DNA]</scope>
    <source>
        <strain evidence="1 2">R2</strain>
    </source>
</reference>
<proteinExistence type="predicted"/>
<dbReference type="AlphaFoldDB" id="A0A7D5TU97"/>
<sequence length="94" mass="11101">MVDEDLRKMADWTTRADDRIMEWLRDNGYHPPSAITEQLNDIGEGIDFSRQYITRRCNELHDRGLLDKNYQNYSLSSDGRKYLDGELDLSRLCD</sequence>
<protein>
    <submittedName>
        <fullName evidence="1">Phage repressor protein</fullName>
    </submittedName>
</protein>
<organism evidence="1 2">
    <name type="scientific">Halosimplex pelagicum</name>
    <dbReference type="NCBI Taxonomy" id="869886"/>
    <lineage>
        <taxon>Archaea</taxon>
        <taxon>Methanobacteriati</taxon>
        <taxon>Methanobacteriota</taxon>
        <taxon>Stenosarchaea group</taxon>
        <taxon>Halobacteria</taxon>
        <taxon>Halobacteriales</taxon>
        <taxon>Haloarculaceae</taxon>
        <taxon>Halosimplex</taxon>
    </lineage>
</organism>
<dbReference type="KEGG" id="hpel:HZS54_11195"/>
<dbReference type="GeneID" id="56083162"/>
<gene>
    <name evidence="1" type="ORF">HZS54_11195</name>
</gene>